<evidence type="ECO:0000313" key="9">
    <source>
        <dbReference type="Proteomes" id="UP000014500"/>
    </source>
</evidence>
<dbReference type="SMART" id="SM00233">
    <property type="entry name" value="PH"/>
    <property type="match status" value="1"/>
</dbReference>
<dbReference type="Proteomes" id="UP000014500">
    <property type="component" value="Unassembled WGS sequence"/>
</dbReference>
<dbReference type="InterPro" id="IPR039888">
    <property type="entry name" value="Melted-like"/>
</dbReference>
<dbReference type="PROSITE" id="PS50003">
    <property type="entry name" value="PH_DOMAIN"/>
    <property type="match status" value="1"/>
</dbReference>
<comment type="similarity">
    <text evidence="2">Belongs to the MELT/VEPH family.</text>
</comment>
<dbReference type="eggNOG" id="KOG3723">
    <property type="taxonomic scope" value="Eukaryota"/>
</dbReference>
<dbReference type="GO" id="GO:0010314">
    <property type="term" value="F:phosphatidylinositol-5-phosphate binding"/>
    <property type="evidence" value="ECO:0007669"/>
    <property type="project" value="TreeGrafter"/>
</dbReference>
<dbReference type="PANTHER" id="PTHR21630">
    <property type="entry name" value="VEPH-A/MELTED"/>
    <property type="match status" value="1"/>
</dbReference>
<evidence type="ECO:0000256" key="2">
    <source>
        <dbReference type="ARBA" id="ARBA00010187"/>
    </source>
</evidence>
<dbReference type="InterPro" id="IPR011993">
    <property type="entry name" value="PH-like_dom_sf"/>
</dbReference>
<dbReference type="SUPFAM" id="SSF48371">
    <property type="entry name" value="ARM repeat"/>
    <property type="match status" value="1"/>
</dbReference>
<reference evidence="8" key="2">
    <citation type="submission" date="2015-02" db="UniProtKB">
        <authorList>
            <consortium name="EnsemblMetazoa"/>
        </authorList>
    </citation>
    <scope>IDENTIFICATION</scope>
</reference>
<feature type="transmembrane region" description="Helical" evidence="6">
    <location>
        <begin position="689"/>
        <end position="707"/>
    </location>
</feature>
<sequence length="1669" mass="187183">MFIQRWPSIDQNCKPRAIHMSLWMDAKIDVLASSTDQYQHDKSRLPSQTTCNLMDEHSAELYGFLDLTLIGTETQQQPYATFNKMTGKIELSFSPCEPWNTYCAVCNGINYDKTIHLDLRKCNDSEDCLYVPEPDKSKFQPRICVYDFGNCSVDFSSPIFQDIVAKCKSYAAMVVGQKLNKTLRYKNPHCAICNNASNIICPQYRWMINDFEPVESQKGIHGPHEWAVKLYGKHNKTPPIDEFQVKLVTTKSQFKAEIPPSVSVLFNFGLNGKKNFYFSSNQGQQGRNNNCPNHNIWDPFLDLCRSLSCTAHFSLIDYQCVETDNNSTERDALTDLIFGINLNKVIVCLAFQVKSFSSGFTNQENKNVIEGLMKSLPKTLASTLGINTNRISNMVLINTTKKARQTVCKRNVNIEDYENACAPLLTAFDFNFKYSKNVAIRFELSEPDEHFEKFEPSIDRIISLLITNVNLNTMSLLLEGFTLRLLGVHEETVVDGDEIENWCIDGEKATYMNHEFTIVNSSIINDDWKMNIRINETGKVYNKGEYLANFISIGKSGENDLTSVNGIVVVCENRSKLISHFCPRIKLEESEYTFILNGSVNYTGELFIGKTMLDFGEYEIGPNGSLLICYNVSGLVVPFDTVQAYLGLVLMTVSLFAMAITLYTYFLFPKLRNLPGMNLMNLKFYLKFYMAYAYLCPAVFVSIPIAIDTCKCTGKFAVGYGDDLCWINESEANILFFALPIAILLTLWEQNDGWTSSGLAIDTYIYGLATDHARIVQPAGDLFSVDDRHIVNDLSNVVTKIQAITGASNYLRCNNDQSVVEICITRVTSAIRETGSIQQHAPSLVNLLQSCLNHDLKPSAKDEDPPHAKIAADIISCIFLNYTKKDVMKLAVPVTVKFLHKGNKDLSRNVSSYLSLAAIDNAELLAPHIQPIIDSIISGNYSLSRVLPQIYAVTKEPIHDHVMALVSLLQFCENPEKLSLLSLFVLIAKNVPLLLEPSLPQLCECLSISATSISTLQIFIDMSAVKGQPFIEHIPKMKYIVEQQPNTLNLVAKIIGAVGKLNQEKASDCLDYLVKQLNEAEHATLPILLKEIKSICDFYPVLSDDQLLEISKHWESCSSAGRLYIQQIQQEFAAMRIPQRMNQSLSGVTIVRVGGSKQDLVIPNPIVPPQFRNIGSRQNLGSSSANMNRSMAQINSSSTVNRSMSKLGGSVSMNMSASQLGSAVGIHKSMSRLGSSQGINRSITTIGSRYNLHNATRITCGGVTVTTISPNKSISASISVFQEEPNDSITSTSSHTEKPESFGSVHSNNALLQSRLSTSVTTSINQTSVSTQALVPSAIVATSPSPLPSSTFPPYSGNSILSNNNNNIITIGNPISSNFQRMSVFEPYPMRDAVQHFCEKHLDKIKAYMQKIFVKLPLPVKCTIEERKSKKHAKLHFACQGRGTHCLYNRTFFMMKTRNPRIWIHLMFLALQARSSNALSTREQSVSSLKTCWDILKADNRNFLTLVTSVFPSAKDQEWLISELRDERFFDVFEYNGPLTQWGCFLCNHPDRAVGFLQDREPVIEGQLKEKKGKWKLFKRWRTRYFTLSAAHLSYRSPSDKETHPIDISQIRSVKAINSRGPRSIPKAFEIFTTDKTYVLKAKDSKNAEQWVQCLSIAVAHSHARDTHH</sequence>
<evidence type="ECO:0000256" key="6">
    <source>
        <dbReference type="SAM" id="Phobius"/>
    </source>
</evidence>
<dbReference type="Gene3D" id="1.20.1070.10">
    <property type="entry name" value="Rhodopsin 7-helix transmembrane proteins"/>
    <property type="match status" value="1"/>
</dbReference>
<dbReference type="GO" id="GO:0009966">
    <property type="term" value="P:regulation of signal transduction"/>
    <property type="evidence" value="ECO:0007669"/>
    <property type="project" value="TreeGrafter"/>
</dbReference>
<dbReference type="PANTHER" id="PTHR21630:SF10">
    <property type="entry name" value="VENTRICULAR ZONE-EXPRESSED PH DOMAIN-CONTAINING PROTEIN HOMOLOG 1"/>
    <property type="match status" value="1"/>
</dbReference>
<evidence type="ECO:0000256" key="5">
    <source>
        <dbReference type="SAM" id="MobiDB-lite"/>
    </source>
</evidence>
<accession>T1ISD9</accession>
<evidence type="ECO:0000313" key="8">
    <source>
        <dbReference type="EnsemblMetazoa" id="SMAR004008-PA"/>
    </source>
</evidence>
<dbReference type="PhylomeDB" id="T1ISD9"/>
<dbReference type="EMBL" id="JH431430">
    <property type="status" value="NOT_ANNOTATED_CDS"/>
    <property type="molecule type" value="Genomic_DNA"/>
</dbReference>
<keyword evidence="6" id="KW-1133">Transmembrane helix</keyword>
<protein>
    <recommendedName>
        <fullName evidence="7">PH domain-containing protein</fullName>
    </recommendedName>
</protein>
<keyword evidence="6" id="KW-0812">Transmembrane</keyword>
<dbReference type="Pfam" id="PF00169">
    <property type="entry name" value="PH"/>
    <property type="match status" value="1"/>
</dbReference>
<feature type="transmembrane region" description="Helical" evidence="6">
    <location>
        <begin position="645"/>
        <end position="668"/>
    </location>
</feature>
<dbReference type="HOGENOM" id="CLU_241875_0_0_1"/>
<dbReference type="InterPro" id="IPR016024">
    <property type="entry name" value="ARM-type_fold"/>
</dbReference>
<dbReference type="GO" id="GO:0005886">
    <property type="term" value="C:plasma membrane"/>
    <property type="evidence" value="ECO:0007669"/>
    <property type="project" value="UniProtKB-SubCell"/>
</dbReference>
<evidence type="ECO:0000259" key="7">
    <source>
        <dbReference type="PROSITE" id="PS50003"/>
    </source>
</evidence>
<dbReference type="InterPro" id="IPR001849">
    <property type="entry name" value="PH_domain"/>
</dbReference>
<dbReference type="SUPFAM" id="SSF50729">
    <property type="entry name" value="PH domain-like"/>
    <property type="match status" value="1"/>
</dbReference>
<feature type="region of interest" description="Disordered" evidence="5">
    <location>
        <begin position="1284"/>
        <end position="1304"/>
    </location>
</feature>
<keyword evidence="4 6" id="KW-0472">Membrane</keyword>
<evidence type="ECO:0000256" key="1">
    <source>
        <dbReference type="ARBA" id="ARBA00004413"/>
    </source>
</evidence>
<keyword evidence="3" id="KW-1003">Cell membrane</keyword>
<dbReference type="Gene3D" id="2.30.29.30">
    <property type="entry name" value="Pleckstrin-homology domain (PH domain)/Phosphotyrosine-binding domain (PTB)"/>
    <property type="match status" value="1"/>
</dbReference>
<name>T1ISD9_STRMM</name>
<comment type="subcellular location">
    <subcellularLocation>
        <location evidence="1">Cell membrane</location>
        <topology evidence="1">Peripheral membrane protein</topology>
        <orientation evidence="1">Cytoplasmic side</orientation>
    </subcellularLocation>
</comment>
<dbReference type="EnsemblMetazoa" id="SMAR004008-RA">
    <property type="protein sequence ID" value="SMAR004008-PA"/>
    <property type="gene ID" value="SMAR004008"/>
</dbReference>
<evidence type="ECO:0000256" key="3">
    <source>
        <dbReference type="ARBA" id="ARBA00022475"/>
    </source>
</evidence>
<organism evidence="8 9">
    <name type="scientific">Strigamia maritima</name>
    <name type="common">European centipede</name>
    <name type="synonym">Geophilus maritimus</name>
    <dbReference type="NCBI Taxonomy" id="126957"/>
    <lineage>
        <taxon>Eukaryota</taxon>
        <taxon>Metazoa</taxon>
        <taxon>Ecdysozoa</taxon>
        <taxon>Arthropoda</taxon>
        <taxon>Myriapoda</taxon>
        <taxon>Chilopoda</taxon>
        <taxon>Pleurostigmophora</taxon>
        <taxon>Geophilomorpha</taxon>
        <taxon>Linotaeniidae</taxon>
        <taxon>Strigamia</taxon>
    </lineage>
</organism>
<proteinExistence type="inferred from homology"/>
<feature type="domain" description="PH" evidence="7">
    <location>
        <begin position="1561"/>
        <end position="1660"/>
    </location>
</feature>
<reference evidence="9" key="1">
    <citation type="submission" date="2011-05" db="EMBL/GenBank/DDBJ databases">
        <authorList>
            <person name="Richards S.R."/>
            <person name="Qu J."/>
            <person name="Jiang H."/>
            <person name="Jhangiani S.N."/>
            <person name="Agravi P."/>
            <person name="Goodspeed R."/>
            <person name="Gross S."/>
            <person name="Mandapat C."/>
            <person name="Jackson L."/>
            <person name="Mathew T."/>
            <person name="Pu L."/>
            <person name="Thornton R."/>
            <person name="Saada N."/>
            <person name="Wilczek-Boney K.B."/>
            <person name="Lee S."/>
            <person name="Kovar C."/>
            <person name="Wu Y."/>
            <person name="Scherer S.E."/>
            <person name="Worley K.C."/>
            <person name="Muzny D.M."/>
            <person name="Gibbs R."/>
        </authorList>
    </citation>
    <scope>NUCLEOTIDE SEQUENCE</scope>
    <source>
        <strain evidence="9">Brora</strain>
    </source>
</reference>
<dbReference type="CDD" id="cd01264">
    <property type="entry name" value="PH_MELT_VEPH1"/>
    <property type="match status" value="1"/>
</dbReference>
<keyword evidence="9" id="KW-1185">Reference proteome</keyword>
<evidence type="ECO:0000256" key="4">
    <source>
        <dbReference type="ARBA" id="ARBA00023136"/>
    </source>
</evidence>